<organism evidence="1 3">
    <name type="scientific">Cinchona calisaya</name>
    <dbReference type="NCBI Taxonomy" id="153742"/>
    <lineage>
        <taxon>Eukaryota</taxon>
        <taxon>Viridiplantae</taxon>
        <taxon>Streptophyta</taxon>
        <taxon>Embryophyta</taxon>
        <taxon>Tracheophyta</taxon>
        <taxon>Spermatophyta</taxon>
        <taxon>Magnoliopsida</taxon>
        <taxon>eudicotyledons</taxon>
        <taxon>Gunneridae</taxon>
        <taxon>Pentapetalae</taxon>
        <taxon>asterids</taxon>
        <taxon>lamiids</taxon>
        <taxon>Gentianales</taxon>
        <taxon>Rubiaceae</taxon>
        <taxon>Cinchonoideae</taxon>
        <taxon>Cinchoneae</taxon>
        <taxon>Cinchona</taxon>
    </lineage>
</organism>
<dbReference type="Proteomes" id="UP001630127">
    <property type="component" value="Unassembled WGS sequence"/>
</dbReference>
<comment type="caution">
    <text evidence="1">The sequence shown here is derived from an EMBL/GenBank/DDBJ whole genome shotgun (WGS) entry which is preliminary data.</text>
</comment>
<proteinExistence type="predicted"/>
<dbReference type="EMBL" id="JBJUIK010000002">
    <property type="protein sequence ID" value="KAL3536109.1"/>
    <property type="molecule type" value="Genomic_DNA"/>
</dbReference>
<dbReference type="AlphaFoldDB" id="A0ABD3AY11"/>
<dbReference type="EMBL" id="JBJUIK010000002">
    <property type="protein sequence ID" value="KAL3536112.1"/>
    <property type="molecule type" value="Genomic_DNA"/>
</dbReference>
<keyword evidence="3" id="KW-1185">Reference proteome</keyword>
<name>A0ABD3AY11_9GENT</name>
<gene>
    <name evidence="1" type="ORF">ACH5RR_004570</name>
    <name evidence="2" type="ORF">ACH5RR_004573</name>
</gene>
<dbReference type="Pfam" id="PF14009">
    <property type="entry name" value="PADRE"/>
    <property type="match status" value="1"/>
</dbReference>
<dbReference type="PANTHER" id="PTHR33148">
    <property type="entry name" value="PLASTID MOVEMENT IMPAIRED PROTEIN-RELATED"/>
    <property type="match status" value="1"/>
</dbReference>
<accession>A0ABD3AY11</accession>
<dbReference type="PANTHER" id="PTHR33148:SF46">
    <property type="entry name" value="EMB|CAB85509.1"/>
    <property type="match status" value="1"/>
</dbReference>
<evidence type="ECO:0000313" key="3">
    <source>
        <dbReference type="Proteomes" id="UP001630127"/>
    </source>
</evidence>
<reference evidence="1 3" key="1">
    <citation type="submission" date="2024-11" db="EMBL/GenBank/DDBJ databases">
        <title>A near-complete genome assembly of Cinchona calisaya.</title>
        <authorList>
            <person name="Lian D.C."/>
            <person name="Zhao X.W."/>
            <person name="Wei L."/>
        </authorList>
    </citation>
    <scope>NUCLEOTIDE SEQUENCE [LARGE SCALE GENOMIC DNA]</scope>
    <source>
        <tissue evidence="1">Nenye</tissue>
    </source>
</reference>
<protein>
    <submittedName>
        <fullName evidence="1">Uncharacterized protein</fullName>
    </submittedName>
</protein>
<evidence type="ECO:0000313" key="1">
    <source>
        <dbReference type="EMBL" id="KAL3536109.1"/>
    </source>
</evidence>
<sequence length="154" mass="16835">MGNCIALQKKVIKIIKTDGEVLEYKPPMKVHHVLSKFGAHALSDSLPVVQHLHPDTDMIGGHVYYLLPQLTVVPPKAKKIVEISSTVTATEQGSGVLRIKLVISKQELQAMLQKGGVTVDNMVSKLQINETNVSDSRKSSVGWMPMLESIPEGN</sequence>
<dbReference type="InterPro" id="IPR025322">
    <property type="entry name" value="PADRE_dom"/>
</dbReference>
<evidence type="ECO:0000313" key="2">
    <source>
        <dbReference type="EMBL" id="KAL3536112.1"/>
    </source>
</evidence>